<dbReference type="GO" id="GO:0003991">
    <property type="term" value="F:acetylglutamate kinase activity"/>
    <property type="evidence" value="ECO:0007669"/>
    <property type="project" value="TreeGrafter"/>
</dbReference>
<dbReference type="OrthoDB" id="438291at2759"/>
<dbReference type="PROSITE" id="PS51731">
    <property type="entry name" value="GNAT_NAGS"/>
    <property type="match status" value="1"/>
</dbReference>
<dbReference type="GO" id="GO:0005759">
    <property type="term" value="C:mitochondrial matrix"/>
    <property type="evidence" value="ECO:0007669"/>
    <property type="project" value="TreeGrafter"/>
</dbReference>
<dbReference type="Gene3D" id="3.40.630.30">
    <property type="match status" value="1"/>
</dbReference>
<evidence type="ECO:0000259" key="4">
    <source>
        <dbReference type="PROSITE" id="PS51731"/>
    </source>
</evidence>
<protein>
    <recommendedName>
        <fullName evidence="4">N-acetyltransferase domain-containing protein</fullName>
    </recommendedName>
</protein>
<feature type="domain" description="N-acetyltransferase" evidence="4">
    <location>
        <begin position="283"/>
        <end position="465"/>
    </location>
</feature>
<dbReference type="GO" id="GO:0006526">
    <property type="term" value="P:L-arginine biosynthetic process"/>
    <property type="evidence" value="ECO:0007669"/>
    <property type="project" value="UniProtKB-UniPathway"/>
</dbReference>
<sequence>MPIRSRPYAQLSNNQPRAQTNRAVAAELLRRIDSTQQIQQFLHEFHPSQGNPLAVIAIGPDTLSSPGSSARAQLERLAESLAFLRRVGLFPVIVHGDLHLDDPEEPGGYARPPADQSNRLRRIRSVNYRVSALLERRDVDTRPITCGIFTAAAEPGRPPASDQGIVTAIAPDAIDSAVRAGSIPVVAALGTSAAQSRTHALDAHHAALHLARVLQPLRSIFLRPDAALQPPASPGATAVSATALQALAHELGPSASVLLGAAPALSSAIFPDAEPWTVIRSPRTIRVVTAIQDFPSRAALHAALQRHLHHLGTDITVDMLLSQLETRDFIAYFDHDPSEGSPTATDQTINNLALVFPRASFPWKPTATVPPTLPPRSSNPVSPAPEKDRGGQGDVSELALFAISQPGWLNGAAEQFWDRIRADHVSLWGSLGDTHPSLPWWLSRSSGCVKRGLEGRVYLWYGLVA</sequence>
<dbReference type="PANTHER" id="PTHR23342:SF0">
    <property type="entry name" value="N-ACETYLGLUTAMATE SYNTHASE, MITOCHONDRIAL"/>
    <property type="match status" value="1"/>
</dbReference>
<evidence type="ECO:0000313" key="6">
    <source>
        <dbReference type="Proteomes" id="UP000184188"/>
    </source>
</evidence>
<dbReference type="Gene3D" id="3.40.1160.10">
    <property type="entry name" value="Acetylglutamate kinase-like"/>
    <property type="match status" value="1"/>
</dbReference>
<organism evidence="5 6">
    <name type="scientific">Penicilliopsis zonata CBS 506.65</name>
    <dbReference type="NCBI Taxonomy" id="1073090"/>
    <lineage>
        <taxon>Eukaryota</taxon>
        <taxon>Fungi</taxon>
        <taxon>Dikarya</taxon>
        <taxon>Ascomycota</taxon>
        <taxon>Pezizomycotina</taxon>
        <taxon>Eurotiomycetes</taxon>
        <taxon>Eurotiomycetidae</taxon>
        <taxon>Eurotiales</taxon>
        <taxon>Aspergillaceae</taxon>
        <taxon>Penicilliopsis</taxon>
    </lineage>
</organism>
<proteinExistence type="predicted"/>
<dbReference type="InterPro" id="IPR036393">
    <property type="entry name" value="AceGlu_kinase-like_sf"/>
</dbReference>
<dbReference type="PANTHER" id="PTHR23342">
    <property type="entry name" value="N-ACETYLGLUTAMATE SYNTHASE"/>
    <property type="match status" value="1"/>
</dbReference>
<dbReference type="RefSeq" id="XP_022576992.1">
    <property type="nucleotide sequence ID" value="XM_022730125.1"/>
</dbReference>
<dbReference type="EMBL" id="KV878359">
    <property type="protein sequence ID" value="OJJ42482.1"/>
    <property type="molecule type" value="Genomic_DNA"/>
</dbReference>
<dbReference type="VEuPathDB" id="FungiDB:ASPZODRAFT_76785"/>
<evidence type="ECO:0000256" key="3">
    <source>
        <dbReference type="SAM" id="MobiDB-lite"/>
    </source>
</evidence>
<dbReference type="Proteomes" id="UP000184188">
    <property type="component" value="Unassembled WGS sequence"/>
</dbReference>
<name>A0A1L9S5P6_9EURO</name>
<accession>A0A1L9S5P6</accession>
<feature type="region of interest" description="Disordered" evidence="3">
    <location>
        <begin position="367"/>
        <end position="392"/>
    </location>
</feature>
<reference evidence="6" key="1">
    <citation type="journal article" date="2017" name="Genome Biol.">
        <title>Comparative genomics reveals high biological diversity and specific adaptations in the industrially and medically important fungal genus Aspergillus.</title>
        <authorList>
            <person name="de Vries R.P."/>
            <person name="Riley R."/>
            <person name="Wiebenga A."/>
            <person name="Aguilar-Osorio G."/>
            <person name="Amillis S."/>
            <person name="Uchima C.A."/>
            <person name="Anderluh G."/>
            <person name="Asadollahi M."/>
            <person name="Askin M."/>
            <person name="Barry K."/>
            <person name="Battaglia E."/>
            <person name="Bayram O."/>
            <person name="Benocci T."/>
            <person name="Braus-Stromeyer S.A."/>
            <person name="Caldana C."/>
            <person name="Canovas D."/>
            <person name="Cerqueira G.C."/>
            <person name="Chen F."/>
            <person name="Chen W."/>
            <person name="Choi C."/>
            <person name="Clum A."/>
            <person name="Dos Santos R.A."/>
            <person name="Damasio A.R."/>
            <person name="Diallinas G."/>
            <person name="Emri T."/>
            <person name="Fekete E."/>
            <person name="Flipphi M."/>
            <person name="Freyberg S."/>
            <person name="Gallo A."/>
            <person name="Gournas C."/>
            <person name="Habgood R."/>
            <person name="Hainaut M."/>
            <person name="Harispe M.L."/>
            <person name="Henrissat B."/>
            <person name="Hilden K.S."/>
            <person name="Hope R."/>
            <person name="Hossain A."/>
            <person name="Karabika E."/>
            <person name="Karaffa L."/>
            <person name="Karanyi Z."/>
            <person name="Krasevec N."/>
            <person name="Kuo A."/>
            <person name="Kusch H."/>
            <person name="LaButti K."/>
            <person name="Lagendijk E.L."/>
            <person name="Lapidus A."/>
            <person name="Levasseur A."/>
            <person name="Lindquist E."/>
            <person name="Lipzen A."/>
            <person name="Logrieco A.F."/>
            <person name="MacCabe A."/>
            <person name="Maekelae M.R."/>
            <person name="Malavazi I."/>
            <person name="Melin P."/>
            <person name="Meyer V."/>
            <person name="Mielnichuk N."/>
            <person name="Miskei M."/>
            <person name="Molnar A.P."/>
            <person name="Mule G."/>
            <person name="Ngan C.Y."/>
            <person name="Orejas M."/>
            <person name="Orosz E."/>
            <person name="Ouedraogo J.P."/>
            <person name="Overkamp K.M."/>
            <person name="Park H.-S."/>
            <person name="Perrone G."/>
            <person name="Piumi F."/>
            <person name="Punt P.J."/>
            <person name="Ram A.F."/>
            <person name="Ramon A."/>
            <person name="Rauscher S."/>
            <person name="Record E."/>
            <person name="Riano-Pachon D.M."/>
            <person name="Robert V."/>
            <person name="Roehrig J."/>
            <person name="Ruller R."/>
            <person name="Salamov A."/>
            <person name="Salih N.S."/>
            <person name="Samson R.A."/>
            <person name="Sandor E."/>
            <person name="Sanguinetti M."/>
            <person name="Schuetze T."/>
            <person name="Sepcic K."/>
            <person name="Shelest E."/>
            <person name="Sherlock G."/>
            <person name="Sophianopoulou V."/>
            <person name="Squina F.M."/>
            <person name="Sun H."/>
            <person name="Susca A."/>
            <person name="Todd R.B."/>
            <person name="Tsang A."/>
            <person name="Unkles S.E."/>
            <person name="van de Wiele N."/>
            <person name="van Rossen-Uffink D."/>
            <person name="Oliveira J.V."/>
            <person name="Vesth T.C."/>
            <person name="Visser J."/>
            <person name="Yu J.-H."/>
            <person name="Zhou M."/>
            <person name="Andersen M.R."/>
            <person name="Archer D.B."/>
            <person name="Baker S.E."/>
            <person name="Benoit I."/>
            <person name="Brakhage A.A."/>
            <person name="Braus G.H."/>
            <person name="Fischer R."/>
            <person name="Frisvad J.C."/>
            <person name="Goldman G.H."/>
            <person name="Houbraken J."/>
            <person name="Oakley B."/>
            <person name="Pocsi I."/>
            <person name="Scazzocchio C."/>
            <person name="Seiboth B."/>
            <person name="vanKuyk P.A."/>
            <person name="Wortman J."/>
            <person name="Dyer P.S."/>
            <person name="Grigoriev I.V."/>
        </authorList>
    </citation>
    <scope>NUCLEOTIDE SEQUENCE [LARGE SCALE GENOMIC DNA]</scope>
    <source>
        <strain evidence="6">CBS 506.65</strain>
    </source>
</reference>
<gene>
    <name evidence="5" type="ORF">ASPZODRAFT_76785</name>
</gene>
<dbReference type="Pfam" id="PF04768">
    <property type="entry name" value="NAT"/>
    <property type="match status" value="1"/>
</dbReference>
<dbReference type="STRING" id="1073090.A0A1L9S5P6"/>
<comment type="pathway">
    <text evidence="1">Amino-acid biosynthesis; L-arginine biosynthesis.</text>
</comment>
<keyword evidence="6" id="KW-1185">Reference proteome</keyword>
<dbReference type="AlphaFoldDB" id="A0A1L9S5P6"/>
<evidence type="ECO:0000256" key="1">
    <source>
        <dbReference type="ARBA" id="ARBA00004730"/>
    </source>
</evidence>
<evidence type="ECO:0000313" key="5">
    <source>
        <dbReference type="EMBL" id="OJJ42482.1"/>
    </source>
</evidence>
<evidence type="ECO:0000256" key="2">
    <source>
        <dbReference type="ARBA" id="ARBA00022679"/>
    </source>
</evidence>
<dbReference type="UniPathway" id="UPA00068"/>
<dbReference type="InterPro" id="IPR006855">
    <property type="entry name" value="Vertebrate-like_GNAT_dom"/>
</dbReference>
<dbReference type="SUPFAM" id="SSF53633">
    <property type="entry name" value="Carbamate kinase-like"/>
    <property type="match status" value="1"/>
</dbReference>
<keyword evidence="2" id="KW-0808">Transferase</keyword>
<dbReference type="GO" id="GO:0004042">
    <property type="term" value="F:L-glutamate N-acetyltransferase activity"/>
    <property type="evidence" value="ECO:0007669"/>
    <property type="project" value="TreeGrafter"/>
</dbReference>
<dbReference type="GeneID" id="34616589"/>